<comment type="caution">
    <text evidence="1">The sequence shown here is derived from an EMBL/GenBank/DDBJ whole genome shotgun (WGS) entry which is preliminary data.</text>
</comment>
<dbReference type="EMBL" id="ADVR01000026">
    <property type="protein sequence ID" value="EFO81120.1"/>
    <property type="molecule type" value="Genomic_DNA"/>
</dbReference>
<dbReference type="HOGENOM" id="CLU_1609179_0_0_0"/>
<protein>
    <submittedName>
        <fullName evidence="1">Uncharacterized protein</fullName>
    </submittedName>
</protein>
<accession>E1ICJ2</accession>
<organism evidence="1 2">
    <name type="scientific">Oscillochloris trichoides DG-6</name>
    <dbReference type="NCBI Taxonomy" id="765420"/>
    <lineage>
        <taxon>Bacteria</taxon>
        <taxon>Bacillati</taxon>
        <taxon>Chloroflexota</taxon>
        <taxon>Chloroflexia</taxon>
        <taxon>Chloroflexales</taxon>
        <taxon>Chloroflexineae</taxon>
        <taxon>Oscillochloridaceae</taxon>
        <taxon>Oscillochloris</taxon>
    </lineage>
</organism>
<dbReference type="Proteomes" id="UP000054010">
    <property type="component" value="Unassembled WGS sequence"/>
</dbReference>
<evidence type="ECO:0000313" key="1">
    <source>
        <dbReference type="EMBL" id="EFO81120.1"/>
    </source>
</evidence>
<proteinExistence type="predicted"/>
<dbReference type="eggNOG" id="ENOG502ZS97">
    <property type="taxonomic scope" value="Bacteria"/>
</dbReference>
<dbReference type="AlphaFoldDB" id="E1ICJ2"/>
<evidence type="ECO:0000313" key="2">
    <source>
        <dbReference type="Proteomes" id="UP000054010"/>
    </source>
</evidence>
<reference evidence="1 2" key="1">
    <citation type="journal article" date="2011" name="J. Bacteriol.">
        <title>Draft genome sequence of the anoxygenic filamentous phototrophic bacterium Oscillochloris trichoides subsp. DG-6.</title>
        <authorList>
            <person name="Kuznetsov B.B."/>
            <person name="Ivanovsky R.N."/>
            <person name="Keppen O.I."/>
            <person name="Sukhacheva M.V."/>
            <person name="Bumazhkin B.K."/>
            <person name="Patutina E.O."/>
            <person name="Beletsky A.V."/>
            <person name="Mardanov A.V."/>
            <person name="Baslerov R.V."/>
            <person name="Panteleeva A.N."/>
            <person name="Kolganova T.V."/>
            <person name="Ravin N.V."/>
            <person name="Skryabin K.G."/>
        </authorList>
    </citation>
    <scope>NUCLEOTIDE SEQUENCE [LARGE SCALE GENOMIC DNA]</scope>
    <source>
        <strain evidence="1 2">DG-6</strain>
    </source>
</reference>
<sequence>MTFLFTDTDPAIPALLDAIDAARNESYPLLLSMRRLGADAPPNPTDILDALAREEGYQPLGTNWIEVPRRIALKIATHLIASELAYPTEVVETEPATDLANQFLSLFNPPARYFTNGACSGPFAVYDLAGGEVLGWRSLSAAPFDNGVIVVSAERVGMLWAEDAP</sequence>
<dbReference type="STRING" id="765420.OSCT_1043"/>
<keyword evidence="2" id="KW-1185">Reference proteome</keyword>
<name>E1ICJ2_9CHLR</name>
<gene>
    <name evidence="1" type="ORF">OSCT_1043</name>
</gene>
<dbReference type="OrthoDB" id="158771at2"/>